<keyword evidence="1" id="KW-1133">Transmembrane helix</keyword>
<evidence type="ECO:0000313" key="3">
    <source>
        <dbReference type="Proteomes" id="UP000636458"/>
    </source>
</evidence>
<proteinExistence type="predicted"/>
<keyword evidence="3" id="KW-1185">Reference proteome</keyword>
<evidence type="ECO:0000313" key="2">
    <source>
        <dbReference type="EMBL" id="MBK4346634.1"/>
    </source>
</evidence>
<evidence type="ECO:0008006" key="4">
    <source>
        <dbReference type="Google" id="ProtNLM"/>
    </source>
</evidence>
<keyword evidence="1" id="KW-0812">Transmembrane</keyword>
<dbReference type="Proteomes" id="UP000636458">
    <property type="component" value="Unassembled WGS sequence"/>
</dbReference>
<feature type="transmembrane region" description="Helical" evidence="1">
    <location>
        <begin position="20"/>
        <end position="40"/>
    </location>
</feature>
<keyword evidence="1" id="KW-0472">Membrane</keyword>
<name>A0A934SR53_9MICO</name>
<sequence>MLSTFAMSHPWGPPFVGGFGLFFLLIPLFWIAVIVLVATLGRRRWRRTWAAQGGHPGFGGWTAGTSAESTLAERFAQGDIDEVEYRARLEVIRANASPRQR</sequence>
<evidence type="ECO:0000256" key="1">
    <source>
        <dbReference type="SAM" id="Phobius"/>
    </source>
</evidence>
<dbReference type="AlphaFoldDB" id="A0A934SR53"/>
<comment type="caution">
    <text evidence="2">The sequence shown here is derived from an EMBL/GenBank/DDBJ whole genome shotgun (WGS) entry which is preliminary data.</text>
</comment>
<dbReference type="EMBL" id="JAEPES010000001">
    <property type="protein sequence ID" value="MBK4346634.1"/>
    <property type="molecule type" value="Genomic_DNA"/>
</dbReference>
<protein>
    <recommendedName>
        <fullName evidence="4">SHOCT domain-containing protein</fullName>
    </recommendedName>
</protein>
<reference evidence="2" key="1">
    <citation type="submission" date="2021-01" db="EMBL/GenBank/DDBJ databases">
        <title>Lacisediminihabitans sp. nov. strain G11-30, isolated from Antarctic Soil.</title>
        <authorList>
            <person name="Li J."/>
        </authorList>
    </citation>
    <scope>NUCLEOTIDE SEQUENCE</scope>
    <source>
        <strain evidence="2">G11-30</strain>
    </source>
</reference>
<accession>A0A934SR53</accession>
<organism evidence="2 3">
    <name type="scientific">Lacisediminihabitans changchengi</name>
    <dbReference type="NCBI Taxonomy" id="2787634"/>
    <lineage>
        <taxon>Bacteria</taxon>
        <taxon>Bacillati</taxon>
        <taxon>Actinomycetota</taxon>
        <taxon>Actinomycetes</taxon>
        <taxon>Micrococcales</taxon>
        <taxon>Microbacteriaceae</taxon>
        <taxon>Lacisediminihabitans</taxon>
    </lineage>
</organism>
<gene>
    <name evidence="2" type="ORF">IV501_03205</name>
</gene>